<accession>A0A0L7KZV9</accession>
<dbReference type="Proteomes" id="UP000037510">
    <property type="component" value="Unassembled WGS sequence"/>
</dbReference>
<gene>
    <name evidence="1" type="ORF">OBRU01_15591</name>
</gene>
<dbReference type="GO" id="GO:0003964">
    <property type="term" value="F:RNA-directed DNA polymerase activity"/>
    <property type="evidence" value="ECO:0007669"/>
    <property type="project" value="UniProtKB-KW"/>
</dbReference>
<name>A0A0L7KZV9_OPEBR</name>
<keyword evidence="1" id="KW-0548">Nucleotidyltransferase</keyword>
<organism evidence="1 2">
    <name type="scientific">Operophtera brumata</name>
    <name type="common">Winter moth</name>
    <name type="synonym">Phalaena brumata</name>
    <dbReference type="NCBI Taxonomy" id="104452"/>
    <lineage>
        <taxon>Eukaryota</taxon>
        <taxon>Metazoa</taxon>
        <taxon>Ecdysozoa</taxon>
        <taxon>Arthropoda</taxon>
        <taxon>Hexapoda</taxon>
        <taxon>Insecta</taxon>
        <taxon>Pterygota</taxon>
        <taxon>Neoptera</taxon>
        <taxon>Endopterygota</taxon>
        <taxon>Lepidoptera</taxon>
        <taxon>Glossata</taxon>
        <taxon>Ditrysia</taxon>
        <taxon>Geometroidea</taxon>
        <taxon>Geometridae</taxon>
        <taxon>Larentiinae</taxon>
        <taxon>Operophtera</taxon>
    </lineage>
</organism>
<keyword evidence="1" id="KW-0808">Transferase</keyword>
<protein>
    <submittedName>
        <fullName evidence="1">Putative reverse transcriptase-7</fullName>
    </submittedName>
</protein>
<proteinExistence type="predicted"/>
<dbReference type="AlphaFoldDB" id="A0A0L7KZV9"/>
<sequence length="256" mass="28407">MLQYFNKSSGIYLVVVPRWEKLFSRADLKRRALRGTVSNISSQASLSQPLNQTAPTECASIPPRGFASSFSLCCRRIHDLTILCIDAQHCHITEKSVTIWPTFGSKTDSATHWQSGGPCLELGNMVEAIDPNFGKENNNNLHNIFITTRGEVEAAPRIVITGWLKAPFAEHDQQLHQTTSKIMFRWIRSSAEGTVVEAENLFKLYCKFVEKPRGPNSNVFNGFSPYLKSSLPVCCGREEKARAGASTVSLARVDGS</sequence>
<dbReference type="EMBL" id="JTDY01003940">
    <property type="protein sequence ID" value="KOB68803.1"/>
    <property type="molecule type" value="Genomic_DNA"/>
</dbReference>
<keyword evidence="2" id="KW-1185">Reference proteome</keyword>
<comment type="caution">
    <text evidence="1">The sequence shown here is derived from an EMBL/GenBank/DDBJ whole genome shotgun (WGS) entry which is preliminary data.</text>
</comment>
<evidence type="ECO:0000313" key="2">
    <source>
        <dbReference type="Proteomes" id="UP000037510"/>
    </source>
</evidence>
<evidence type="ECO:0000313" key="1">
    <source>
        <dbReference type="EMBL" id="KOB68803.1"/>
    </source>
</evidence>
<keyword evidence="1" id="KW-0695">RNA-directed DNA polymerase</keyword>
<reference evidence="1 2" key="1">
    <citation type="journal article" date="2015" name="Genome Biol. Evol.">
        <title>The genome of winter moth (Operophtera brumata) provides a genomic perspective on sexual dimorphism and phenology.</title>
        <authorList>
            <person name="Derks M.F."/>
            <person name="Smit S."/>
            <person name="Salis L."/>
            <person name="Schijlen E."/>
            <person name="Bossers A."/>
            <person name="Mateman C."/>
            <person name="Pijl A.S."/>
            <person name="de Ridder D."/>
            <person name="Groenen M.A."/>
            <person name="Visser M.E."/>
            <person name="Megens H.J."/>
        </authorList>
    </citation>
    <scope>NUCLEOTIDE SEQUENCE [LARGE SCALE GENOMIC DNA]</scope>
    <source>
        <strain evidence="1">WM2013NL</strain>
        <tissue evidence="1">Head and thorax</tissue>
    </source>
</reference>